<dbReference type="EMBL" id="LOMY01000108">
    <property type="protein sequence ID" value="OCQ51747.1"/>
    <property type="molecule type" value="Genomic_DNA"/>
</dbReference>
<dbReference type="InterPro" id="IPR003538">
    <property type="entry name" value="TonB"/>
</dbReference>
<dbReference type="GO" id="GO:0055085">
    <property type="term" value="P:transmembrane transport"/>
    <property type="evidence" value="ECO:0007669"/>
    <property type="project" value="InterPro"/>
</dbReference>
<dbReference type="GO" id="GO:0098797">
    <property type="term" value="C:plasma membrane protein complex"/>
    <property type="evidence" value="ECO:0007669"/>
    <property type="project" value="TreeGrafter"/>
</dbReference>
<dbReference type="AlphaFoldDB" id="A0A1C0U1D1"/>
<evidence type="ECO:0000256" key="3">
    <source>
        <dbReference type="ARBA" id="ARBA00022448"/>
    </source>
</evidence>
<dbReference type="Pfam" id="PF03544">
    <property type="entry name" value="TonB_C"/>
    <property type="match status" value="1"/>
</dbReference>
<evidence type="ECO:0000256" key="10">
    <source>
        <dbReference type="RuleBase" id="RU362123"/>
    </source>
</evidence>
<evidence type="ECO:0000256" key="2">
    <source>
        <dbReference type="ARBA" id="ARBA00006555"/>
    </source>
</evidence>
<gene>
    <name evidence="13" type="ORF">Ppb6_03141</name>
</gene>
<accession>A0A1C0U1D1</accession>
<keyword evidence="10" id="KW-0735">Signal-anchor</keyword>
<keyword evidence="7 10" id="KW-0653">Protein transport</keyword>
<dbReference type="PANTHER" id="PTHR33446">
    <property type="entry name" value="PROTEIN TONB-RELATED"/>
    <property type="match status" value="1"/>
</dbReference>
<proteinExistence type="inferred from homology"/>
<dbReference type="GO" id="GO:0015031">
    <property type="term" value="P:protein transport"/>
    <property type="evidence" value="ECO:0007669"/>
    <property type="project" value="UniProtKB-UniRule"/>
</dbReference>
<feature type="compositionally biased region" description="Basic and acidic residues" evidence="11">
    <location>
        <begin position="101"/>
        <end position="110"/>
    </location>
</feature>
<keyword evidence="3 10" id="KW-0813">Transport</keyword>
<dbReference type="GO" id="GO:0031992">
    <property type="term" value="F:energy transducer activity"/>
    <property type="evidence" value="ECO:0007669"/>
    <property type="project" value="InterPro"/>
</dbReference>
<dbReference type="GO" id="GO:0015891">
    <property type="term" value="P:siderophore transport"/>
    <property type="evidence" value="ECO:0007669"/>
    <property type="project" value="InterPro"/>
</dbReference>
<dbReference type="PANTHER" id="PTHR33446:SF2">
    <property type="entry name" value="PROTEIN TONB"/>
    <property type="match status" value="1"/>
</dbReference>
<evidence type="ECO:0000256" key="9">
    <source>
        <dbReference type="ARBA" id="ARBA00023136"/>
    </source>
</evidence>
<comment type="caution">
    <text evidence="13">The sequence shown here is derived from an EMBL/GenBank/DDBJ whole genome shotgun (WGS) entry which is preliminary data.</text>
</comment>
<feature type="compositionally biased region" description="Basic and acidic residues" evidence="11">
    <location>
        <begin position="119"/>
        <end position="141"/>
    </location>
</feature>
<comment type="subcellular location">
    <subcellularLocation>
        <location evidence="1 10">Cell inner membrane</location>
        <topology evidence="1 10">Single-pass membrane protein</topology>
        <orientation evidence="1 10">Periplasmic side</orientation>
    </subcellularLocation>
</comment>
<evidence type="ECO:0000256" key="5">
    <source>
        <dbReference type="ARBA" id="ARBA00022519"/>
    </source>
</evidence>
<dbReference type="InterPro" id="IPR051045">
    <property type="entry name" value="TonB-dependent_transducer"/>
</dbReference>
<dbReference type="NCBIfam" id="TIGR01352">
    <property type="entry name" value="tonB_Cterm"/>
    <property type="match status" value="1"/>
</dbReference>
<feature type="region of interest" description="Disordered" evidence="11">
    <location>
        <begin position="87"/>
        <end position="174"/>
    </location>
</feature>
<keyword evidence="6 10" id="KW-0812">Transmembrane</keyword>
<feature type="transmembrane region" description="Helical" evidence="10">
    <location>
        <begin position="7"/>
        <end position="29"/>
    </location>
</feature>
<dbReference type="PRINTS" id="PR01374">
    <property type="entry name" value="TONBPROTEIN"/>
</dbReference>
<dbReference type="InterPro" id="IPR037682">
    <property type="entry name" value="TonB_C"/>
</dbReference>
<evidence type="ECO:0000256" key="1">
    <source>
        <dbReference type="ARBA" id="ARBA00004383"/>
    </source>
</evidence>
<dbReference type="Gene3D" id="3.30.1150.10">
    <property type="match status" value="1"/>
</dbReference>
<keyword evidence="8 10" id="KW-1133">Transmembrane helix</keyword>
<evidence type="ECO:0000256" key="8">
    <source>
        <dbReference type="ARBA" id="ARBA00022989"/>
    </source>
</evidence>
<evidence type="ECO:0000313" key="13">
    <source>
        <dbReference type="EMBL" id="OCQ51747.1"/>
    </source>
</evidence>
<keyword evidence="14" id="KW-1185">Reference proteome</keyword>
<dbReference type="PROSITE" id="PS52015">
    <property type="entry name" value="TONB_CTD"/>
    <property type="match status" value="1"/>
</dbReference>
<dbReference type="GO" id="GO:0030288">
    <property type="term" value="C:outer membrane-bounded periplasmic space"/>
    <property type="evidence" value="ECO:0007669"/>
    <property type="project" value="InterPro"/>
</dbReference>
<keyword evidence="4 10" id="KW-1003">Cell membrane</keyword>
<sequence length="270" mass="29839">MVKNRLYIGLSISLLLHAGIVVFMAWHLLRDDSANNQSVNSPIVSMSIEMVALAAPVEQEQSVEPEPISPPRSPEIVVAESPFEAKIALNKPVDRPRKKKPLEEYTDSKPRNKPQPQKKPVEDRQPKLAERESKTAIEQDRTMQTAGHSQAAGKDVADSQAGARQATTSQPMIGLGFDDLQGYQSALRREIEKHKRYPRRAKKMKQQGAVQVKFSLLDSGDLTNPQLVQSSGTDELDRAALAAIQQARSVGVKPPGLPRDLTLVIEFNLK</sequence>
<keyword evidence="5 10" id="KW-0997">Cell inner membrane</keyword>
<evidence type="ECO:0000256" key="6">
    <source>
        <dbReference type="ARBA" id="ARBA00022692"/>
    </source>
</evidence>
<evidence type="ECO:0000313" key="14">
    <source>
        <dbReference type="Proteomes" id="UP000093476"/>
    </source>
</evidence>
<evidence type="ECO:0000256" key="4">
    <source>
        <dbReference type="ARBA" id="ARBA00022475"/>
    </source>
</evidence>
<evidence type="ECO:0000256" key="11">
    <source>
        <dbReference type="SAM" id="MobiDB-lite"/>
    </source>
</evidence>
<comment type="function">
    <text evidence="10">Interacts with outer membrane receptor proteins that carry out high-affinity binding and energy dependent uptake into the periplasmic space of specific substrates. It could act to transduce energy from the cytoplasmic membrane to specific energy-requiring processes in the outer membrane, resulting in the release into the periplasm of ligands bound by these outer membrane proteins.</text>
</comment>
<dbReference type="STRING" id="286156.Ppb6_03141"/>
<dbReference type="Proteomes" id="UP000093476">
    <property type="component" value="Unassembled WGS sequence"/>
</dbReference>
<dbReference type="RefSeq" id="WP_065823923.1">
    <property type="nucleotide sequence ID" value="NZ_CAWMQZ010000108.1"/>
</dbReference>
<organism evidence="13 14">
    <name type="scientific">Photorhabdus australis subsp. thailandensis</name>
    <dbReference type="NCBI Taxonomy" id="2805096"/>
    <lineage>
        <taxon>Bacteria</taxon>
        <taxon>Pseudomonadati</taxon>
        <taxon>Pseudomonadota</taxon>
        <taxon>Gammaproteobacteria</taxon>
        <taxon>Enterobacterales</taxon>
        <taxon>Morganellaceae</taxon>
        <taxon>Photorhabdus</taxon>
    </lineage>
</organism>
<comment type="similarity">
    <text evidence="2 10">Belongs to the TonB family.</text>
</comment>
<evidence type="ECO:0000259" key="12">
    <source>
        <dbReference type="PROSITE" id="PS52015"/>
    </source>
</evidence>
<name>A0A1C0U1D1_9GAMM</name>
<dbReference type="SUPFAM" id="SSF74653">
    <property type="entry name" value="TolA/TonB C-terminal domain"/>
    <property type="match status" value="1"/>
</dbReference>
<evidence type="ECO:0000256" key="7">
    <source>
        <dbReference type="ARBA" id="ARBA00022927"/>
    </source>
</evidence>
<reference evidence="13 14" key="1">
    <citation type="submission" date="2015-12" db="EMBL/GenBank/DDBJ databases">
        <title>Genome comparisons provide insights into the role of secondary metabolites in the pathogenic phase of the Photorhabdus life cycle.</title>
        <authorList>
            <person name="Tobias N.J."/>
            <person name="Mishra B."/>
            <person name="Gupta D.K."/>
            <person name="Thines M."/>
            <person name="Stinear T.P."/>
            <person name="Bode H.B."/>
        </authorList>
    </citation>
    <scope>NUCLEOTIDE SEQUENCE [LARGE SCALE GENOMIC DNA]</scope>
    <source>
        <strain evidence="13 14">PB68.1</strain>
    </source>
</reference>
<feature type="domain" description="TonB C-terminal" evidence="12">
    <location>
        <begin position="182"/>
        <end position="270"/>
    </location>
</feature>
<dbReference type="PATRIC" id="fig|286156.4.peg.3575"/>
<keyword evidence="9 10" id="KW-0472">Membrane</keyword>
<protein>
    <recommendedName>
        <fullName evidence="10">Protein TonB</fullName>
    </recommendedName>
</protein>
<dbReference type="InterPro" id="IPR006260">
    <property type="entry name" value="TonB/TolA_C"/>
</dbReference>